<dbReference type="InterPro" id="IPR045851">
    <property type="entry name" value="AMP-bd_C_sf"/>
</dbReference>
<evidence type="ECO:0000256" key="5">
    <source>
        <dbReference type="ARBA" id="ARBA00022692"/>
    </source>
</evidence>
<evidence type="ECO:0000256" key="2">
    <source>
        <dbReference type="ARBA" id="ARBA00004651"/>
    </source>
</evidence>
<dbReference type="Pfam" id="PF08345">
    <property type="entry name" value="YscJ_FliF_C"/>
    <property type="match status" value="1"/>
</dbReference>
<dbReference type="NCBIfam" id="TIGR00206">
    <property type="entry name" value="fliF"/>
    <property type="match status" value="1"/>
</dbReference>
<keyword evidence="7 11" id="KW-0472">Membrane</keyword>
<comment type="subcellular location">
    <subcellularLocation>
        <location evidence="1 9">Bacterial flagellum basal body</location>
    </subcellularLocation>
    <subcellularLocation>
        <location evidence="2">Cell membrane</location>
        <topology evidence="2">Multi-pass membrane protein</topology>
    </subcellularLocation>
</comment>
<organism evidence="14 15">
    <name type="scientific">Blastochloris sulfoviridis</name>
    <dbReference type="NCBI Taxonomy" id="50712"/>
    <lineage>
        <taxon>Bacteria</taxon>
        <taxon>Pseudomonadati</taxon>
        <taxon>Pseudomonadota</taxon>
        <taxon>Alphaproteobacteria</taxon>
        <taxon>Hyphomicrobiales</taxon>
        <taxon>Blastochloridaceae</taxon>
        <taxon>Blastochloris</taxon>
    </lineage>
</organism>
<dbReference type="OrthoDB" id="9807026at2"/>
<comment type="caution">
    <text evidence="14">The sequence shown here is derived from an EMBL/GenBank/DDBJ whole genome shotgun (WGS) entry which is preliminary data.</text>
</comment>
<keyword evidence="15" id="KW-1185">Reference proteome</keyword>
<dbReference type="GO" id="GO:0009431">
    <property type="term" value="C:bacterial-type flagellum basal body, MS ring"/>
    <property type="evidence" value="ECO:0007669"/>
    <property type="project" value="InterPro"/>
</dbReference>
<keyword evidence="14" id="KW-0966">Cell projection</keyword>
<dbReference type="GO" id="GO:0071973">
    <property type="term" value="P:bacterial-type flagellum-dependent cell motility"/>
    <property type="evidence" value="ECO:0007669"/>
    <property type="project" value="InterPro"/>
</dbReference>
<comment type="function">
    <text evidence="9">The M ring may be actively involved in energy transduction.</text>
</comment>
<feature type="compositionally biased region" description="Polar residues" evidence="10">
    <location>
        <begin position="289"/>
        <end position="301"/>
    </location>
</feature>
<evidence type="ECO:0000256" key="3">
    <source>
        <dbReference type="ARBA" id="ARBA00007971"/>
    </source>
</evidence>
<evidence type="ECO:0000256" key="4">
    <source>
        <dbReference type="ARBA" id="ARBA00022475"/>
    </source>
</evidence>
<evidence type="ECO:0000256" key="6">
    <source>
        <dbReference type="ARBA" id="ARBA00022989"/>
    </source>
</evidence>
<dbReference type="GO" id="GO:0003774">
    <property type="term" value="F:cytoskeletal motor activity"/>
    <property type="evidence" value="ECO:0007669"/>
    <property type="project" value="InterPro"/>
</dbReference>
<dbReference type="PANTHER" id="PTHR30046:SF0">
    <property type="entry name" value="FLAGELLAR M-RING PROTEIN"/>
    <property type="match status" value="1"/>
</dbReference>
<feature type="transmembrane region" description="Helical" evidence="11">
    <location>
        <begin position="16"/>
        <end position="35"/>
    </location>
</feature>
<evidence type="ECO:0000259" key="12">
    <source>
        <dbReference type="Pfam" id="PF01514"/>
    </source>
</evidence>
<dbReference type="InterPro" id="IPR006182">
    <property type="entry name" value="FliF_N_dom"/>
</dbReference>
<evidence type="ECO:0000256" key="7">
    <source>
        <dbReference type="ARBA" id="ARBA00023136"/>
    </source>
</evidence>
<protein>
    <recommendedName>
        <fullName evidence="9">Flagellar M-ring protein</fullName>
    </recommendedName>
</protein>
<feature type="compositionally biased region" description="Basic and acidic residues" evidence="10">
    <location>
        <begin position="274"/>
        <end position="288"/>
    </location>
</feature>
<feature type="domain" description="Flagellar M-ring N-terminal" evidence="12">
    <location>
        <begin position="38"/>
        <end position="211"/>
    </location>
</feature>
<evidence type="ECO:0000256" key="11">
    <source>
        <dbReference type="SAM" id="Phobius"/>
    </source>
</evidence>
<dbReference type="InterPro" id="IPR000067">
    <property type="entry name" value="FlgMring_FliF"/>
</dbReference>
<evidence type="ECO:0000256" key="1">
    <source>
        <dbReference type="ARBA" id="ARBA00004117"/>
    </source>
</evidence>
<accession>A0A5M6HIN2</accession>
<dbReference type="Proteomes" id="UP000323886">
    <property type="component" value="Unassembled WGS sequence"/>
</dbReference>
<evidence type="ECO:0000256" key="8">
    <source>
        <dbReference type="ARBA" id="ARBA00023143"/>
    </source>
</evidence>
<sequence length="542" mass="58540">MNGIVALLNNLGPARLGAMAAVTAALIGFFGFVIVRFSQPPMATLYADLALQDSAAIVKDLERAGVAYELRGDGSTVLVPKADVARLRMKMAEAGLPRGGSVGYEIFDKSDALGTTSFVQNINQLRALEGELARTIGAIERIQQARVHLVIPERALFSRDKLDPSASIALRVQGELDPGQIRAIRHLVASAVQGLKPERVSIVDEAGRLLADGAGDDTMTDLASDERTAAYERRIKKQIEEIVSSVAGHGRARVQVNAEFDFNRITQTSDSYDPESRVVRSTQTREESQVSTDANNGQVSVANEVPNPAAQGGATPVRDQSKKSEETVNYEISRTTRTEVVEGGRIKRVSVAVVVDGTYARDGAGNVSYTPRTNEEIDRITALVRSAIGFDQKRGDQVEVVNLRFAEGPPPGLPADEGWLSQLKFGKEDIMQAAETGVFLFLTLIVLLMVVRPMVRRILASDEEKEPAAAALSATAQLPAADSPPLSPEELKESETARKIAYAKIQGQLHAQSIAKVGELVDQNPQETVGIIRQWMQQDATP</sequence>
<dbReference type="EMBL" id="VWPL01000051">
    <property type="protein sequence ID" value="KAA5595724.1"/>
    <property type="molecule type" value="Genomic_DNA"/>
</dbReference>
<keyword evidence="8 9" id="KW-0975">Bacterial flagellum</keyword>
<evidence type="ECO:0000256" key="9">
    <source>
        <dbReference type="PIRNR" id="PIRNR004862"/>
    </source>
</evidence>
<keyword evidence="14" id="KW-0282">Flagellum</keyword>
<proteinExistence type="inferred from homology"/>
<dbReference type="InterPro" id="IPR043427">
    <property type="entry name" value="YscJ/FliF"/>
</dbReference>
<evidence type="ECO:0000313" key="14">
    <source>
        <dbReference type="EMBL" id="KAA5595724.1"/>
    </source>
</evidence>
<dbReference type="GO" id="GO:0005886">
    <property type="term" value="C:plasma membrane"/>
    <property type="evidence" value="ECO:0007669"/>
    <property type="project" value="UniProtKB-SubCell"/>
</dbReference>
<keyword evidence="4" id="KW-1003">Cell membrane</keyword>
<dbReference type="RefSeq" id="WP_150098867.1">
    <property type="nucleotide sequence ID" value="NZ_VWPL01000051.1"/>
</dbReference>
<feature type="region of interest" description="Disordered" evidence="10">
    <location>
        <begin position="470"/>
        <end position="493"/>
    </location>
</feature>
<feature type="transmembrane region" description="Helical" evidence="11">
    <location>
        <begin position="437"/>
        <end position="455"/>
    </location>
</feature>
<dbReference type="InterPro" id="IPR013556">
    <property type="entry name" value="Flag_M-ring_C"/>
</dbReference>
<evidence type="ECO:0000259" key="13">
    <source>
        <dbReference type="Pfam" id="PF08345"/>
    </source>
</evidence>
<comment type="similarity">
    <text evidence="3 9">Belongs to the FliF family.</text>
</comment>
<dbReference type="Gene3D" id="3.30.300.30">
    <property type="match status" value="1"/>
</dbReference>
<feature type="region of interest" description="Disordered" evidence="10">
    <location>
        <begin position="267"/>
        <end position="328"/>
    </location>
</feature>
<feature type="domain" description="Flagellar M-ring C-terminal" evidence="13">
    <location>
        <begin position="245"/>
        <end position="405"/>
    </location>
</feature>
<feature type="compositionally biased region" description="Low complexity" evidence="10">
    <location>
        <begin position="470"/>
        <end position="484"/>
    </location>
</feature>
<name>A0A5M6HIN2_9HYPH</name>
<dbReference type="PANTHER" id="PTHR30046">
    <property type="entry name" value="FLAGELLAR M-RING PROTEIN"/>
    <property type="match status" value="1"/>
</dbReference>
<keyword evidence="5 11" id="KW-0812">Transmembrane</keyword>
<keyword evidence="14" id="KW-0969">Cilium</keyword>
<reference evidence="14 15" key="1">
    <citation type="submission" date="2019-09" db="EMBL/GenBank/DDBJ databases">
        <title>Draft Whole-Genome sequence of Blastochloris sulfoviridis DSM 729.</title>
        <authorList>
            <person name="Meyer T.E."/>
            <person name="Kyndt J.A."/>
        </authorList>
    </citation>
    <scope>NUCLEOTIDE SEQUENCE [LARGE SCALE GENOMIC DNA]</scope>
    <source>
        <strain evidence="14 15">DSM 729</strain>
    </source>
</reference>
<dbReference type="AlphaFoldDB" id="A0A5M6HIN2"/>
<dbReference type="PRINTS" id="PR01009">
    <property type="entry name" value="FLGMRINGFLIF"/>
</dbReference>
<dbReference type="PIRSF" id="PIRSF004862">
    <property type="entry name" value="FliF"/>
    <property type="match status" value="1"/>
</dbReference>
<gene>
    <name evidence="14" type="primary">fliF</name>
    <name evidence="14" type="ORF">F1193_16335</name>
</gene>
<evidence type="ECO:0000313" key="15">
    <source>
        <dbReference type="Proteomes" id="UP000323886"/>
    </source>
</evidence>
<dbReference type="Pfam" id="PF01514">
    <property type="entry name" value="YscJ_FliF"/>
    <property type="match status" value="1"/>
</dbReference>
<evidence type="ECO:0000256" key="10">
    <source>
        <dbReference type="SAM" id="MobiDB-lite"/>
    </source>
</evidence>
<keyword evidence="6 11" id="KW-1133">Transmembrane helix</keyword>